<dbReference type="GO" id="GO:0043161">
    <property type="term" value="P:proteasome-mediated ubiquitin-dependent protein catabolic process"/>
    <property type="evidence" value="ECO:0007669"/>
    <property type="project" value="TreeGrafter"/>
</dbReference>
<accession>A0A1R2AXY5</accession>
<name>A0A1R2AXY5_9CILI</name>
<dbReference type="AlphaFoldDB" id="A0A1R2AXY5"/>
<dbReference type="InterPro" id="IPR001012">
    <property type="entry name" value="UBX_dom"/>
</dbReference>
<sequence length="240" mass="26278">MIHGLSDLNKKDKDEKKKKTNDFYAGGQASGLAVSSPDVDQIVSKASKDSKDSKPDKNEVTLTITLWQNGFQVNEGPFRDYNAPENQTFMQQLNQGRVPQELQTLTKNRPVAVSLQDKRQEAYIPPPPPKYTAFSGQGQSVGNLRSQPAGTVNINAPDPQVEPNLPTTNIQIRFHNGQRKNITVNLGSPIQLLFEYVMYAAPVNGGFQLVSGFPPKALDDMWASVEDAGIAGSAVIQKLL</sequence>
<evidence type="ECO:0000256" key="1">
    <source>
        <dbReference type="SAM" id="MobiDB-lite"/>
    </source>
</evidence>
<dbReference type="PANTHER" id="PTHR23333">
    <property type="entry name" value="UBX DOMAIN CONTAINING PROTEIN"/>
    <property type="match status" value="1"/>
</dbReference>
<dbReference type="PROSITE" id="PS51399">
    <property type="entry name" value="SEP"/>
    <property type="match status" value="1"/>
</dbReference>
<dbReference type="GO" id="GO:0031468">
    <property type="term" value="P:nuclear membrane reassembly"/>
    <property type="evidence" value="ECO:0007669"/>
    <property type="project" value="TreeGrafter"/>
</dbReference>
<dbReference type="SUPFAM" id="SSF102848">
    <property type="entry name" value="NSFL1 (p97 ATPase) cofactor p47, SEP domain"/>
    <property type="match status" value="1"/>
</dbReference>
<dbReference type="GO" id="GO:0005634">
    <property type="term" value="C:nucleus"/>
    <property type="evidence" value="ECO:0007669"/>
    <property type="project" value="TreeGrafter"/>
</dbReference>
<dbReference type="InterPro" id="IPR012989">
    <property type="entry name" value="SEP_domain"/>
</dbReference>
<evidence type="ECO:0000313" key="4">
    <source>
        <dbReference type="EMBL" id="OMJ69378.1"/>
    </source>
</evidence>
<comment type="caution">
    <text evidence="4">The sequence shown here is derived from an EMBL/GenBank/DDBJ whole genome shotgun (WGS) entry which is preliminary data.</text>
</comment>
<reference evidence="4 5" key="1">
    <citation type="submission" date="2016-11" db="EMBL/GenBank/DDBJ databases">
        <title>The macronuclear genome of Stentor coeruleus: a giant cell with tiny introns.</title>
        <authorList>
            <person name="Slabodnick M."/>
            <person name="Ruby J.G."/>
            <person name="Reiff S.B."/>
            <person name="Swart E.C."/>
            <person name="Gosai S."/>
            <person name="Prabakaran S."/>
            <person name="Witkowska E."/>
            <person name="Larue G.E."/>
            <person name="Fisher S."/>
            <person name="Freeman R.M."/>
            <person name="Gunawardena J."/>
            <person name="Chu W."/>
            <person name="Stover N.A."/>
            <person name="Gregory B.D."/>
            <person name="Nowacki M."/>
            <person name="Derisi J."/>
            <person name="Roy S.W."/>
            <person name="Marshall W.F."/>
            <person name="Sood P."/>
        </authorList>
    </citation>
    <scope>NUCLEOTIDE SEQUENCE [LARGE SCALE GENOMIC DNA]</scope>
    <source>
        <strain evidence="4">WM001</strain>
    </source>
</reference>
<evidence type="ECO:0000259" key="3">
    <source>
        <dbReference type="PROSITE" id="PS51399"/>
    </source>
</evidence>
<feature type="compositionally biased region" description="Basic and acidic residues" evidence="1">
    <location>
        <begin position="46"/>
        <end position="57"/>
    </location>
</feature>
<dbReference type="GO" id="GO:0043130">
    <property type="term" value="F:ubiquitin binding"/>
    <property type="evidence" value="ECO:0007669"/>
    <property type="project" value="TreeGrafter"/>
</dbReference>
<dbReference type="FunFam" id="3.30.420.210:FF:000002">
    <property type="entry name" value="UBX domain-containing protein 1"/>
    <property type="match status" value="1"/>
</dbReference>
<dbReference type="GO" id="GO:0061025">
    <property type="term" value="P:membrane fusion"/>
    <property type="evidence" value="ECO:0007669"/>
    <property type="project" value="TreeGrafter"/>
</dbReference>
<evidence type="ECO:0000259" key="2">
    <source>
        <dbReference type="PROSITE" id="PS50033"/>
    </source>
</evidence>
<evidence type="ECO:0000313" key="5">
    <source>
        <dbReference type="Proteomes" id="UP000187209"/>
    </source>
</evidence>
<dbReference type="OrthoDB" id="25887at2759"/>
<organism evidence="4 5">
    <name type="scientific">Stentor coeruleus</name>
    <dbReference type="NCBI Taxonomy" id="5963"/>
    <lineage>
        <taxon>Eukaryota</taxon>
        <taxon>Sar</taxon>
        <taxon>Alveolata</taxon>
        <taxon>Ciliophora</taxon>
        <taxon>Postciliodesmatophora</taxon>
        <taxon>Heterotrichea</taxon>
        <taxon>Heterotrichida</taxon>
        <taxon>Stentoridae</taxon>
        <taxon>Stentor</taxon>
    </lineage>
</organism>
<dbReference type="Gene3D" id="3.30.420.210">
    <property type="entry name" value="SEP domain"/>
    <property type="match status" value="1"/>
</dbReference>
<dbReference type="InterPro" id="IPR036241">
    <property type="entry name" value="NSFL1C_SEP_dom_sf"/>
</dbReference>
<dbReference type="Gene3D" id="3.10.20.90">
    <property type="entry name" value="Phosphatidylinositol 3-kinase Catalytic Subunit, Chain A, domain 1"/>
    <property type="match status" value="1"/>
</dbReference>
<dbReference type="GO" id="GO:0005829">
    <property type="term" value="C:cytosol"/>
    <property type="evidence" value="ECO:0007669"/>
    <property type="project" value="TreeGrafter"/>
</dbReference>
<feature type="domain" description="SEP" evidence="3">
    <location>
        <begin position="59"/>
        <end position="124"/>
    </location>
</feature>
<feature type="region of interest" description="Disordered" evidence="1">
    <location>
        <begin position="1"/>
        <end position="57"/>
    </location>
</feature>
<protein>
    <recommendedName>
        <fullName evidence="6">SEP domain-containing protein</fullName>
    </recommendedName>
</protein>
<dbReference type="EMBL" id="MPUH01001205">
    <property type="protein sequence ID" value="OMJ69378.1"/>
    <property type="molecule type" value="Genomic_DNA"/>
</dbReference>
<dbReference type="SMART" id="SM00553">
    <property type="entry name" value="SEP"/>
    <property type="match status" value="1"/>
</dbReference>
<keyword evidence="5" id="KW-1185">Reference proteome</keyword>
<feature type="compositionally biased region" description="Basic and acidic residues" evidence="1">
    <location>
        <begin position="8"/>
        <end position="21"/>
    </location>
</feature>
<dbReference type="PANTHER" id="PTHR23333:SF20">
    <property type="entry name" value="NSFL1 COFACTOR P47"/>
    <property type="match status" value="1"/>
</dbReference>
<dbReference type="PROSITE" id="PS50033">
    <property type="entry name" value="UBX"/>
    <property type="match status" value="1"/>
</dbReference>
<dbReference type="GO" id="GO:0007030">
    <property type="term" value="P:Golgi organization"/>
    <property type="evidence" value="ECO:0007669"/>
    <property type="project" value="TreeGrafter"/>
</dbReference>
<proteinExistence type="predicted"/>
<feature type="domain" description="UBX" evidence="2">
    <location>
        <begin position="163"/>
        <end position="238"/>
    </location>
</feature>
<dbReference type="GO" id="GO:0000045">
    <property type="term" value="P:autophagosome assembly"/>
    <property type="evidence" value="ECO:0007669"/>
    <property type="project" value="TreeGrafter"/>
</dbReference>
<dbReference type="Pfam" id="PF00789">
    <property type="entry name" value="UBX"/>
    <property type="match status" value="1"/>
</dbReference>
<dbReference type="SUPFAM" id="SSF54236">
    <property type="entry name" value="Ubiquitin-like"/>
    <property type="match status" value="1"/>
</dbReference>
<dbReference type="Pfam" id="PF08059">
    <property type="entry name" value="SEP"/>
    <property type="match status" value="1"/>
</dbReference>
<dbReference type="Proteomes" id="UP000187209">
    <property type="component" value="Unassembled WGS sequence"/>
</dbReference>
<evidence type="ECO:0008006" key="6">
    <source>
        <dbReference type="Google" id="ProtNLM"/>
    </source>
</evidence>
<gene>
    <name evidence="4" type="ORF">SteCoe_32905</name>
</gene>
<dbReference type="InterPro" id="IPR029071">
    <property type="entry name" value="Ubiquitin-like_domsf"/>
</dbReference>